<dbReference type="KEGG" id="fgg:FSB75_13560"/>
<feature type="domain" description="ISXO2-like transposase" evidence="1">
    <location>
        <begin position="138"/>
        <end position="288"/>
    </location>
</feature>
<dbReference type="InterPro" id="IPR053164">
    <property type="entry name" value="IS1016-like_transposase"/>
</dbReference>
<evidence type="ECO:0000259" key="1">
    <source>
        <dbReference type="SMART" id="SM01126"/>
    </source>
</evidence>
<dbReference type="InterPro" id="IPR024445">
    <property type="entry name" value="Tnp_ISXO2-like"/>
</dbReference>
<dbReference type="PANTHER" id="PTHR47163">
    <property type="entry name" value="DDE_TNP_IS1595 DOMAIN-CONTAINING PROTEIN"/>
    <property type="match status" value="1"/>
</dbReference>
<dbReference type="InterPro" id="IPR024442">
    <property type="entry name" value="Transposase_Zn_ribbon"/>
</dbReference>
<dbReference type="Pfam" id="PF12762">
    <property type="entry name" value="DDE_Tnp_IS1595"/>
    <property type="match status" value="1"/>
</dbReference>
<dbReference type="Proteomes" id="UP000321204">
    <property type="component" value="Chromosome"/>
</dbReference>
<gene>
    <name evidence="2" type="ORF">FSB75_13560</name>
</gene>
<evidence type="ECO:0000313" key="2">
    <source>
        <dbReference type="EMBL" id="QEC56878.1"/>
    </source>
</evidence>
<dbReference type="SMART" id="SM01126">
    <property type="entry name" value="DDE_Tnp_IS1595"/>
    <property type="match status" value="1"/>
</dbReference>
<dbReference type="NCBIfam" id="NF033547">
    <property type="entry name" value="transpos_IS1595"/>
    <property type="match status" value="1"/>
</dbReference>
<accession>A0A5B8UK07</accession>
<organism evidence="2 3">
    <name type="scientific">Flavisolibacter ginsenosidimutans</name>
    <dbReference type="NCBI Taxonomy" id="661481"/>
    <lineage>
        <taxon>Bacteria</taxon>
        <taxon>Pseudomonadati</taxon>
        <taxon>Bacteroidota</taxon>
        <taxon>Chitinophagia</taxon>
        <taxon>Chitinophagales</taxon>
        <taxon>Chitinophagaceae</taxon>
        <taxon>Flavisolibacter</taxon>
    </lineage>
</organism>
<reference evidence="2 3" key="1">
    <citation type="journal article" date="2015" name="Int. J. Syst. Evol. Microbiol.">
        <title>Flavisolibacter ginsenosidimutans sp. nov., with ginsenoside-converting activity isolated from soil used for cultivating ginseng.</title>
        <authorList>
            <person name="Zhao Y."/>
            <person name="Liu Q."/>
            <person name="Kang M.S."/>
            <person name="Jin F."/>
            <person name="Yu H."/>
            <person name="Im W.T."/>
        </authorList>
    </citation>
    <scope>NUCLEOTIDE SEQUENCE [LARGE SCALE GENOMIC DNA]</scope>
    <source>
        <strain evidence="2 3">Gsoil 636</strain>
    </source>
</reference>
<keyword evidence="3" id="KW-1185">Reference proteome</keyword>
<dbReference type="OrthoDB" id="9783459at2"/>
<dbReference type="EMBL" id="CP042433">
    <property type="protein sequence ID" value="QEC56878.1"/>
    <property type="molecule type" value="Genomic_DNA"/>
</dbReference>
<evidence type="ECO:0000313" key="3">
    <source>
        <dbReference type="Proteomes" id="UP000321204"/>
    </source>
</evidence>
<dbReference type="Pfam" id="PF12760">
    <property type="entry name" value="Zn_ribbon_IS1595"/>
    <property type="match status" value="1"/>
</dbReference>
<sequence>MLYFYAIVPRMAFKNLKEAIKHFSDEQVCRDYLIQQRWNGNPECVYCGCTKVYKIENGKRFKCADRYCKRVFSVTVGTIYENSNLPLSTWLTAVWLATAHKKGISSCQLARDLGITQKTAWFVLHRIREMVVDKAPELLGDIVEVDETFVGGKMKNKHKSIRKKAHEQNLSHNFNKTTVVGILQRDSKVKATIYNASTHSLKDIIREYVKKDTIVITDSLTAYKGLNAEFAGHEVVNHNEDEFVRDKWHTNSIEGFFSHLKRTLYGTYHKASPKHLHRYCTEVLYRYNLRKMTDKNRFELSVKNSHGRLKYRDLIRRAEENTPPTN</sequence>
<dbReference type="AlphaFoldDB" id="A0A5B8UK07"/>
<proteinExistence type="predicted"/>
<name>A0A5B8UK07_9BACT</name>
<protein>
    <submittedName>
        <fullName evidence="2">IS1595 family transposase</fullName>
    </submittedName>
</protein>
<dbReference type="PANTHER" id="PTHR47163:SF2">
    <property type="entry name" value="SI:DKEY-17M8.2"/>
    <property type="match status" value="1"/>
</dbReference>